<dbReference type="PANTHER" id="PTHR35531:SF1">
    <property type="entry name" value="INNER MEMBRANE PROTEIN YBCI-RELATED"/>
    <property type="match status" value="1"/>
</dbReference>
<evidence type="ECO:0000313" key="4">
    <source>
        <dbReference type="Proteomes" id="UP001204144"/>
    </source>
</evidence>
<feature type="transmembrane region" description="Helical" evidence="2">
    <location>
        <begin position="150"/>
        <end position="172"/>
    </location>
</feature>
<keyword evidence="2" id="KW-1133">Transmembrane helix</keyword>
<dbReference type="EMBL" id="RJUF01000186">
    <property type="protein sequence ID" value="MCP9765691.1"/>
    <property type="molecule type" value="Genomic_DNA"/>
</dbReference>
<evidence type="ECO:0000313" key="3">
    <source>
        <dbReference type="EMBL" id="MCP9765691.1"/>
    </source>
</evidence>
<comment type="caution">
    <text evidence="3">The sequence shown here is derived from an EMBL/GenBank/DDBJ whole genome shotgun (WGS) entry which is preliminary data.</text>
</comment>
<proteinExistence type="predicted"/>
<feature type="transmembrane region" description="Helical" evidence="2">
    <location>
        <begin position="70"/>
        <end position="88"/>
    </location>
</feature>
<accession>A0AAE3H7Z3</accession>
<sequence length="424" mass="48708">MQSFNHISGGITITGLFASFNDINIFEKPEYIAITVVAAILPDIDHTRSLIGKASYPLAKWLSIKYGHRTITHSFVFLIGIILVIKLIESLYHLGSTYSIIVGYGILSHNIFDMVTKQGVAFWYPFSTRPCVLPGNPGMRLRTNDLRSEAVIFVIFCSLILFCQPLFANGFWQQYNKTFLTYSHLKRETRRHTDYLNITFLNTQKDTVGGMLITDIGSDFVILKGTNFERYPKEDCKFLSLSHSGKERKPKTIQIINVRPDSLKKHLKQPLLKLQIQSNVDLTYFDGVAQKTTKTIEKEYVTNFDFFTLAPDNTKDQLEIQTLEIHIREEQSHYNKELQIIQNEINDLESDYQSGESRFPSMSDYEKGQWVRKRQDLKSDIAKLYRDISRKIPPSLNADLIRLTALKSKLNTKDVRVSANLSSL</sequence>
<feature type="coiled-coil region" evidence="1">
    <location>
        <begin position="331"/>
        <end position="358"/>
    </location>
</feature>
<dbReference type="Proteomes" id="UP001204144">
    <property type="component" value="Unassembled WGS sequence"/>
</dbReference>
<name>A0AAE3H7Z3_9BACT</name>
<dbReference type="InterPro" id="IPR007404">
    <property type="entry name" value="YdjM-like"/>
</dbReference>
<reference evidence="3 4" key="1">
    <citation type="submission" date="2018-11" db="EMBL/GenBank/DDBJ databases">
        <title>Novel bacteria species description.</title>
        <authorList>
            <person name="Han J.-H."/>
        </authorList>
    </citation>
    <scope>NUCLEOTIDE SEQUENCE [LARGE SCALE GENOMIC DNA]</scope>
    <source>
        <strain evidence="3 4">KCTC23259</strain>
    </source>
</reference>
<evidence type="ECO:0000256" key="2">
    <source>
        <dbReference type="SAM" id="Phobius"/>
    </source>
</evidence>
<gene>
    <name evidence="3" type="ORF">EGI31_22375</name>
</gene>
<keyword evidence="2" id="KW-0812">Transmembrane</keyword>
<protein>
    <submittedName>
        <fullName evidence="3">Metal-dependent hydrolase</fullName>
    </submittedName>
</protein>
<keyword evidence="1" id="KW-0175">Coiled coil</keyword>
<dbReference type="AlphaFoldDB" id="A0AAE3H7Z3"/>
<keyword evidence="2" id="KW-0472">Membrane</keyword>
<dbReference type="RefSeq" id="WP_255039407.1">
    <property type="nucleotide sequence ID" value="NZ_RJUF01000186.1"/>
</dbReference>
<dbReference type="PANTHER" id="PTHR35531">
    <property type="entry name" value="INNER MEMBRANE PROTEIN YBCI-RELATED"/>
    <property type="match status" value="1"/>
</dbReference>
<keyword evidence="3" id="KW-0378">Hydrolase</keyword>
<organism evidence="3 4">
    <name type="scientific">Lacihabitans soyangensis</name>
    <dbReference type="NCBI Taxonomy" id="869394"/>
    <lineage>
        <taxon>Bacteria</taxon>
        <taxon>Pseudomonadati</taxon>
        <taxon>Bacteroidota</taxon>
        <taxon>Cytophagia</taxon>
        <taxon>Cytophagales</taxon>
        <taxon>Leadbetterellaceae</taxon>
        <taxon>Lacihabitans</taxon>
    </lineage>
</organism>
<feature type="transmembrane region" description="Helical" evidence="2">
    <location>
        <begin position="94"/>
        <end position="112"/>
    </location>
</feature>
<dbReference type="Pfam" id="PF04307">
    <property type="entry name" value="YdjM"/>
    <property type="match status" value="1"/>
</dbReference>
<keyword evidence="4" id="KW-1185">Reference proteome</keyword>
<dbReference type="GO" id="GO:0016787">
    <property type="term" value="F:hydrolase activity"/>
    <property type="evidence" value="ECO:0007669"/>
    <property type="project" value="UniProtKB-KW"/>
</dbReference>
<evidence type="ECO:0000256" key="1">
    <source>
        <dbReference type="SAM" id="Coils"/>
    </source>
</evidence>